<feature type="chain" id="PRO_5040124671" evidence="2">
    <location>
        <begin position="22"/>
        <end position="117"/>
    </location>
</feature>
<feature type="signal peptide" evidence="2">
    <location>
        <begin position="1"/>
        <end position="21"/>
    </location>
</feature>
<organism evidence="3 4">
    <name type="scientific">Aphis gossypii</name>
    <name type="common">Cotton aphid</name>
    <dbReference type="NCBI Taxonomy" id="80765"/>
    <lineage>
        <taxon>Eukaryota</taxon>
        <taxon>Metazoa</taxon>
        <taxon>Ecdysozoa</taxon>
        <taxon>Arthropoda</taxon>
        <taxon>Hexapoda</taxon>
        <taxon>Insecta</taxon>
        <taxon>Pterygota</taxon>
        <taxon>Neoptera</taxon>
        <taxon>Paraneoptera</taxon>
        <taxon>Hemiptera</taxon>
        <taxon>Sternorrhyncha</taxon>
        <taxon>Aphidomorpha</taxon>
        <taxon>Aphidoidea</taxon>
        <taxon>Aphididae</taxon>
        <taxon>Aphidini</taxon>
        <taxon>Aphis</taxon>
        <taxon>Aphis</taxon>
    </lineage>
</organism>
<sequence>MIVNNSVALFVVAMLLQQYYCKPTRRFIREISNEDEPRINKIKEFLGQLQGYGSLGSTSQPQSSPTPTHQPDLSTPYLQETAAGPEPAETKIQPSIMARDGSTSSTGFQSYTNYMPS</sequence>
<evidence type="ECO:0000256" key="1">
    <source>
        <dbReference type="SAM" id="MobiDB-lite"/>
    </source>
</evidence>
<reference evidence="3" key="1">
    <citation type="submission" date="2022-02" db="EMBL/GenBank/DDBJ databases">
        <authorList>
            <person name="King R."/>
        </authorList>
    </citation>
    <scope>NUCLEOTIDE SEQUENCE</scope>
</reference>
<dbReference type="Proteomes" id="UP001154329">
    <property type="component" value="Chromosome 2"/>
</dbReference>
<evidence type="ECO:0000313" key="3">
    <source>
        <dbReference type="EMBL" id="CAH1720580.1"/>
    </source>
</evidence>
<feature type="compositionally biased region" description="Polar residues" evidence="1">
    <location>
        <begin position="101"/>
        <end position="117"/>
    </location>
</feature>
<proteinExistence type="predicted"/>
<reference evidence="3" key="2">
    <citation type="submission" date="2022-10" db="EMBL/GenBank/DDBJ databases">
        <authorList>
            <consortium name="ENA_rothamsted_submissions"/>
            <consortium name="culmorum"/>
            <person name="King R."/>
        </authorList>
    </citation>
    <scope>NUCLEOTIDE SEQUENCE</scope>
</reference>
<dbReference type="OrthoDB" id="6621094at2759"/>
<accession>A0A9P0NDC1</accession>
<name>A0A9P0NDC1_APHGO</name>
<keyword evidence="4" id="KW-1185">Reference proteome</keyword>
<dbReference type="EMBL" id="OU899035">
    <property type="protein sequence ID" value="CAH1720580.1"/>
    <property type="molecule type" value="Genomic_DNA"/>
</dbReference>
<evidence type="ECO:0000256" key="2">
    <source>
        <dbReference type="SAM" id="SignalP"/>
    </source>
</evidence>
<protein>
    <submittedName>
        <fullName evidence="3">Uncharacterized protein</fullName>
    </submittedName>
</protein>
<feature type="region of interest" description="Disordered" evidence="1">
    <location>
        <begin position="51"/>
        <end position="117"/>
    </location>
</feature>
<dbReference type="AlphaFoldDB" id="A0A9P0NDC1"/>
<gene>
    <name evidence="3" type="ORF">APHIGO_LOCUS4039</name>
</gene>
<keyword evidence="2" id="KW-0732">Signal</keyword>
<feature type="compositionally biased region" description="Low complexity" evidence="1">
    <location>
        <begin position="51"/>
        <end position="71"/>
    </location>
</feature>
<evidence type="ECO:0000313" key="4">
    <source>
        <dbReference type="Proteomes" id="UP001154329"/>
    </source>
</evidence>